<feature type="domain" description="BRCT" evidence="5">
    <location>
        <begin position="1601"/>
        <end position="1640"/>
    </location>
</feature>
<feature type="compositionally biased region" description="Polar residues" evidence="4">
    <location>
        <begin position="925"/>
        <end position="935"/>
    </location>
</feature>
<feature type="region of interest" description="Disordered" evidence="4">
    <location>
        <begin position="148"/>
        <end position="201"/>
    </location>
</feature>
<feature type="compositionally biased region" description="Polar residues" evidence="4">
    <location>
        <begin position="775"/>
        <end position="784"/>
    </location>
</feature>
<comment type="caution">
    <text evidence="6">The sequence shown here is derived from an EMBL/GenBank/DDBJ whole genome shotgun (WGS) entry which is preliminary data.</text>
</comment>
<feature type="region of interest" description="Disordered" evidence="4">
    <location>
        <begin position="221"/>
        <end position="409"/>
    </location>
</feature>
<dbReference type="GO" id="GO:0042393">
    <property type="term" value="F:histone binding"/>
    <property type="evidence" value="ECO:0007669"/>
    <property type="project" value="TreeGrafter"/>
</dbReference>
<feature type="region of interest" description="Disordered" evidence="4">
    <location>
        <begin position="598"/>
        <end position="709"/>
    </location>
</feature>
<organism evidence="6 7">
    <name type="scientific">Patella caerulea</name>
    <name type="common">Rayed Mediterranean limpet</name>
    <dbReference type="NCBI Taxonomy" id="87958"/>
    <lineage>
        <taxon>Eukaryota</taxon>
        <taxon>Metazoa</taxon>
        <taxon>Spiralia</taxon>
        <taxon>Lophotrochozoa</taxon>
        <taxon>Mollusca</taxon>
        <taxon>Gastropoda</taxon>
        <taxon>Patellogastropoda</taxon>
        <taxon>Patelloidea</taxon>
        <taxon>Patellidae</taxon>
        <taxon>Patella</taxon>
    </lineage>
</organism>
<keyword evidence="7" id="KW-1185">Reference proteome</keyword>
<feature type="region of interest" description="Disordered" evidence="4">
    <location>
        <begin position="750"/>
        <end position="852"/>
    </location>
</feature>
<feature type="compositionally biased region" description="Polar residues" evidence="4">
    <location>
        <begin position="945"/>
        <end position="959"/>
    </location>
</feature>
<feature type="region of interest" description="Disordered" evidence="4">
    <location>
        <begin position="94"/>
        <end position="131"/>
    </location>
</feature>
<dbReference type="InterPro" id="IPR047252">
    <property type="entry name" value="TP53BP1-like"/>
</dbReference>
<dbReference type="CDD" id="cd17724">
    <property type="entry name" value="BRCT_p53bp1_rpt2"/>
    <property type="match status" value="1"/>
</dbReference>
<feature type="compositionally biased region" description="Polar residues" evidence="4">
    <location>
        <begin position="1052"/>
        <end position="1067"/>
    </location>
</feature>
<feature type="compositionally biased region" description="Polar residues" evidence="4">
    <location>
        <begin position="169"/>
        <end position="182"/>
    </location>
</feature>
<dbReference type="CDD" id="cd20383">
    <property type="entry name" value="Tudor_53BP1"/>
    <property type="match status" value="1"/>
</dbReference>
<dbReference type="GO" id="GO:0045944">
    <property type="term" value="P:positive regulation of transcription by RNA polymerase II"/>
    <property type="evidence" value="ECO:0007669"/>
    <property type="project" value="TreeGrafter"/>
</dbReference>
<dbReference type="CDD" id="cd17745">
    <property type="entry name" value="BRCT_p53bp1_rpt1"/>
    <property type="match status" value="1"/>
</dbReference>
<keyword evidence="3" id="KW-0539">Nucleus</keyword>
<feature type="compositionally biased region" description="Basic and acidic residues" evidence="4">
    <location>
        <begin position="1428"/>
        <end position="1437"/>
    </location>
</feature>
<dbReference type="PANTHER" id="PTHR15321:SF3">
    <property type="entry name" value="TP53-BINDING PROTEIN 1"/>
    <property type="match status" value="1"/>
</dbReference>
<feature type="compositionally biased region" description="Basic and acidic residues" evidence="4">
    <location>
        <begin position="1360"/>
        <end position="1369"/>
    </location>
</feature>
<feature type="compositionally biased region" description="Polar residues" evidence="4">
    <location>
        <begin position="632"/>
        <end position="641"/>
    </location>
</feature>
<dbReference type="InterPro" id="IPR002999">
    <property type="entry name" value="Tudor"/>
</dbReference>
<dbReference type="Proteomes" id="UP001347796">
    <property type="component" value="Unassembled WGS sequence"/>
</dbReference>
<evidence type="ECO:0000313" key="6">
    <source>
        <dbReference type="EMBL" id="KAK6188227.1"/>
    </source>
</evidence>
<accession>A0AAN8K328</accession>
<feature type="compositionally biased region" description="Polar residues" evidence="4">
    <location>
        <begin position="490"/>
        <end position="507"/>
    </location>
</feature>
<dbReference type="PANTHER" id="PTHR15321">
    <property type="entry name" value="TUMOR SUPPRESSOR P53-BINDING PROTEIN 1"/>
    <property type="match status" value="1"/>
</dbReference>
<dbReference type="Gene3D" id="2.30.30.140">
    <property type="match status" value="1"/>
</dbReference>
<feature type="compositionally biased region" description="Basic residues" evidence="4">
    <location>
        <begin position="750"/>
        <end position="762"/>
    </location>
</feature>
<feature type="compositionally biased region" description="Polar residues" evidence="4">
    <location>
        <begin position="338"/>
        <end position="358"/>
    </location>
</feature>
<feature type="region of interest" description="Disordered" evidence="4">
    <location>
        <begin position="1309"/>
        <end position="1392"/>
    </location>
</feature>
<dbReference type="SMART" id="SM00292">
    <property type="entry name" value="BRCT"/>
    <property type="match status" value="2"/>
</dbReference>
<dbReference type="SMART" id="SM00333">
    <property type="entry name" value="TUDOR"/>
    <property type="match status" value="1"/>
</dbReference>
<keyword evidence="2" id="KW-0227">DNA damage</keyword>
<dbReference type="Gene3D" id="3.40.50.10190">
    <property type="entry name" value="BRCT domain"/>
    <property type="match status" value="2"/>
</dbReference>
<comment type="subcellular location">
    <subcellularLocation>
        <location evidence="1">Nucleus</location>
    </subcellularLocation>
</comment>
<feature type="compositionally biased region" description="Polar residues" evidence="4">
    <location>
        <begin position="830"/>
        <end position="849"/>
    </location>
</feature>
<evidence type="ECO:0000256" key="1">
    <source>
        <dbReference type="ARBA" id="ARBA00004123"/>
    </source>
</evidence>
<feature type="compositionally biased region" description="Low complexity" evidence="4">
    <location>
        <begin position="1379"/>
        <end position="1388"/>
    </location>
</feature>
<feature type="region of interest" description="Disordered" evidence="4">
    <location>
        <begin position="1428"/>
        <end position="1453"/>
    </location>
</feature>
<evidence type="ECO:0000259" key="5">
    <source>
        <dbReference type="PROSITE" id="PS50172"/>
    </source>
</evidence>
<sequence>MDIDMSDDDSEDIPTSFFITASQVETQTSHDQQSILRNLPALRSSTKGDDKEMAKQKDLIDATNIGLLESSEDEIKKQEHSRILVKDSESEYEPMIKRKQKMSEGDDKDVTCLESFSDDEGGIVSPSASDNDGNITVICRLDKKTTTSDISGVASTSGSKLDEEGGSGFQSQGFEIPPSSQKDIFHGKDDEDSDDSLGGKQSQMFKSLQLSGDAMLVPETLDQSIPVSPDIIPSTPVIIPDSPTDIESQEDQKVEEVTMYDPTAVSTLAGDDDGSSDSLPPASQSVKHKYSHSDNKQYEDKSLEDRGMQEGDSQELALQLSPSQPYMYRYNESEKRQSVSPVSQQDKMQLSETDNFQQGLPVDSPLPPADKSSSTSDTKTTDTDNVPAVPRTASLNISQMESQSENTSDTCFHLKVPHVSVPDEVMEESLEQNVFKINPVPPVKSHLVQSMIEESSEDAFAFERKKRKTTLKGTTDDLQCKQPETEMEVGNNSEESVDSNGETQPSNEDCAEYSRMVENENKVMEGEMPTAVLTSDKSIEIVEVDQSVIVIDTQDDKSNNNEDKYTSIQDKNKDNENVTVIVETLSDSESTIPLLQQHHDAAKEKQPDVSHQPISTSLQQSNQSLTKLKSGSEAQSQSNLIKNKEIVETNMPSSQDKELSEKQRNVSQKDLTSEKKIPRLDKDKHGTAPSTSRKPHQTLSSEIPKHTYDTTNITEDPYLFHGTQSQGLALHEKSVTSTSGKVKGILATAKRHKKLSMRRLSSRRCTFSTSSSTTDGQVTKQQPVRTKKIKRDNRQTRKDVFTKPVEPLHTTITSETDLPKNVTPLKDSVKPSTATLDKGASTSFPNTGHSQKRLDLEAQKSPLHRSSNSQEDNFVYSETTVCYKIITINIKDKDGRVVLNKRKKERGDTIIVKREISREDIHQFESPTRSSSTIGSGELADIDSLSRSNSTTSKGSMPSSLEKMSPSLEMSLSVHKSASIVTTNTTGNSEMAHTPNESPIGVEEAGANTEEVEVSDVLFTSPDTSDAIKKTTVPPQPSATESKSPLVCKQAADSSSQETSEIESAQRQPADITSKHITIEESDGFSVKGSNVSAASSRKGDVCVTPTSRGKARKTPAAKLRSKLSIRTKSNSSTTTTDSSKQSPEIPLLVGNEQICTSRTSSYVSKLEPGSVVMAKWKDGYFYPGKIVAIETKRVRVAFDDGDLRYVKNPDILLVNQLPIGQSVMVLSNDGYFDTGMILDYVTVSNDVQYEVEKDNGQKQRYSHSQVILSEDQAACLMSDEEIRISPHGPVGSTIYQVADVSLDNLMEGKRSRSASKNPPKEQKPSLPEPESSDVKRRGRKRKLREGGPMATSTPTPKGKKVEETDKDNQPSSSIAGVTDSPSTSSRKSSPRKFRVGLFESSKDSATVKKTLFKGIAFILTHVTKTKEQKKEEKKQLQDSSLETSTDENSADEDDSLAFNKVELSRLIKAGGGTLLDKYDQDKINEYDQCFIISDSHQRTVKYLQGLSAGLPCVSHLWITYCCSQDKILDFKSYILPAGIDLEKKKIAEWNNRGSCLAGMNVMVHSSSKEFVNAWSSILSIGRCNLYTRFPNVKSNIKLDVVISDSTCTKQVKKKAEQLSVPTVSTEWVIQCLITGRIVDAGGHPRYKTDFHAPK</sequence>
<feature type="compositionally biased region" description="Polar residues" evidence="4">
    <location>
        <begin position="688"/>
        <end position="701"/>
    </location>
</feature>
<feature type="compositionally biased region" description="Basic and acidic residues" evidence="4">
    <location>
        <begin position="792"/>
        <end position="801"/>
    </location>
</feature>
<feature type="compositionally biased region" description="Polar residues" evidence="4">
    <location>
        <begin position="148"/>
        <end position="159"/>
    </location>
</feature>
<dbReference type="GO" id="GO:0000077">
    <property type="term" value="P:DNA damage checkpoint signaling"/>
    <property type="evidence" value="ECO:0007669"/>
    <property type="project" value="TreeGrafter"/>
</dbReference>
<protein>
    <recommendedName>
        <fullName evidence="5">BRCT domain-containing protein</fullName>
    </recommendedName>
</protein>
<evidence type="ECO:0000256" key="3">
    <source>
        <dbReference type="ARBA" id="ARBA00023242"/>
    </source>
</evidence>
<feature type="compositionally biased region" description="Basic and acidic residues" evidence="4">
    <location>
        <begin position="598"/>
        <end position="608"/>
    </location>
</feature>
<dbReference type="InterPro" id="IPR015125">
    <property type="entry name" value="53-BP1_Tudor"/>
</dbReference>
<feature type="compositionally biased region" description="Basic and acidic residues" evidence="4">
    <location>
        <begin position="291"/>
        <end position="309"/>
    </location>
</feature>
<name>A0AAN8K328_PATCE</name>
<gene>
    <name evidence="6" type="ORF">SNE40_004453</name>
</gene>
<dbReference type="Pfam" id="PF09038">
    <property type="entry name" value="53-BP1_Tudor"/>
    <property type="match status" value="1"/>
</dbReference>
<feature type="compositionally biased region" description="Basic and acidic residues" evidence="4">
    <location>
        <begin position="101"/>
        <end position="111"/>
    </location>
</feature>
<feature type="compositionally biased region" description="Basic residues" evidence="4">
    <location>
        <begin position="1110"/>
        <end position="1126"/>
    </location>
</feature>
<reference evidence="6 7" key="1">
    <citation type="submission" date="2024-01" db="EMBL/GenBank/DDBJ databases">
        <title>The genome of the rayed Mediterranean limpet Patella caerulea (Linnaeus, 1758).</title>
        <authorList>
            <person name="Anh-Thu Weber A."/>
            <person name="Halstead-Nussloch G."/>
        </authorList>
    </citation>
    <scope>NUCLEOTIDE SEQUENCE [LARGE SCALE GENOMIC DNA]</scope>
    <source>
        <strain evidence="6">AATW-2023a</strain>
        <tissue evidence="6">Whole specimen</tissue>
    </source>
</reference>
<evidence type="ECO:0000256" key="2">
    <source>
        <dbReference type="ARBA" id="ARBA00022763"/>
    </source>
</evidence>
<proteinExistence type="predicted"/>
<dbReference type="Pfam" id="PF18428">
    <property type="entry name" value="BRCT_3"/>
    <property type="match status" value="1"/>
</dbReference>
<feature type="region of interest" description="Disordered" evidence="4">
    <location>
        <begin position="1019"/>
        <end position="1146"/>
    </location>
</feature>
<dbReference type="Pfam" id="PF16589">
    <property type="entry name" value="BRCT_2"/>
    <property type="match status" value="1"/>
</dbReference>
<dbReference type="InterPro" id="IPR036420">
    <property type="entry name" value="BRCT_dom_sf"/>
</dbReference>
<dbReference type="Gene3D" id="2.30.30.30">
    <property type="match status" value="1"/>
</dbReference>
<dbReference type="SUPFAM" id="SSF52113">
    <property type="entry name" value="BRCT domain"/>
    <property type="match status" value="2"/>
</dbReference>
<feature type="region of interest" description="Disordered" evidence="4">
    <location>
        <begin position="471"/>
        <end position="510"/>
    </location>
</feature>
<dbReference type="InterPro" id="IPR014722">
    <property type="entry name" value="Rib_uL2_dom2"/>
</dbReference>
<evidence type="ECO:0000256" key="4">
    <source>
        <dbReference type="SAM" id="MobiDB-lite"/>
    </source>
</evidence>
<feature type="compositionally biased region" description="Polar residues" evidence="4">
    <location>
        <begin position="393"/>
        <end position="409"/>
    </location>
</feature>
<feature type="domain" description="BRCT" evidence="5">
    <location>
        <begin position="1408"/>
        <end position="1536"/>
    </location>
</feature>
<feature type="compositionally biased region" description="Basic and acidic residues" evidence="4">
    <location>
        <begin position="671"/>
        <end position="686"/>
    </location>
</feature>
<dbReference type="PROSITE" id="PS50172">
    <property type="entry name" value="BRCT"/>
    <property type="match status" value="2"/>
</dbReference>
<dbReference type="InterPro" id="IPR047249">
    <property type="entry name" value="BRCT_p53bp1-like_rpt1"/>
</dbReference>
<feature type="compositionally biased region" description="Basic and acidic residues" evidence="4">
    <location>
        <begin position="655"/>
        <end position="664"/>
    </location>
</feature>
<feature type="region of interest" description="Disordered" evidence="4">
    <location>
        <begin position="922"/>
        <end position="967"/>
    </location>
</feature>
<dbReference type="EMBL" id="JAZGQO010000003">
    <property type="protein sequence ID" value="KAK6188227.1"/>
    <property type="molecule type" value="Genomic_DNA"/>
</dbReference>
<feature type="compositionally biased region" description="Low complexity" evidence="4">
    <location>
        <begin position="1127"/>
        <end position="1143"/>
    </location>
</feature>
<feature type="compositionally biased region" description="Low complexity" evidence="4">
    <location>
        <begin position="615"/>
        <end position="629"/>
    </location>
</feature>
<dbReference type="InterPro" id="IPR001357">
    <property type="entry name" value="BRCT_dom"/>
</dbReference>
<dbReference type="InterPro" id="IPR047250">
    <property type="entry name" value="BRCT_p53bp1-like_rpt2"/>
</dbReference>
<dbReference type="GO" id="GO:0005634">
    <property type="term" value="C:nucleus"/>
    <property type="evidence" value="ECO:0007669"/>
    <property type="project" value="UniProtKB-SubCell"/>
</dbReference>
<evidence type="ECO:0000313" key="7">
    <source>
        <dbReference type="Proteomes" id="UP001347796"/>
    </source>
</evidence>
<dbReference type="SUPFAM" id="SSF63748">
    <property type="entry name" value="Tudor/PWWP/MBT"/>
    <property type="match status" value="1"/>
</dbReference>
<feature type="compositionally biased region" description="Low complexity" evidence="4">
    <location>
        <begin position="763"/>
        <end position="774"/>
    </location>
</feature>